<comment type="caution">
    <text evidence="1">The sequence shown here is derived from an EMBL/GenBank/DDBJ whole genome shotgun (WGS) entry which is preliminary data.</text>
</comment>
<organism evidence="1 2">
    <name type="scientific">Thermomonospora umbrina</name>
    <dbReference type="NCBI Taxonomy" id="111806"/>
    <lineage>
        <taxon>Bacteria</taxon>
        <taxon>Bacillati</taxon>
        <taxon>Actinomycetota</taxon>
        <taxon>Actinomycetes</taxon>
        <taxon>Streptosporangiales</taxon>
        <taxon>Thermomonosporaceae</taxon>
        <taxon>Thermomonospora</taxon>
    </lineage>
</organism>
<reference evidence="1 2" key="1">
    <citation type="submission" date="2018-08" db="EMBL/GenBank/DDBJ databases">
        <title>Sequencing the genomes of 1000 actinobacteria strains.</title>
        <authorList>
            <person name="Klenk H.-P."/>
        </authorList>
    </citation>
    <scope>NUCLEOTIDE SEQUENCE [LARGE SCALE GENOMIC DNA]</scope>
    <source>
        <strain evidence="1 2">DSM 43927</strain>
    </source>
</reference>
<name>A0A3D9SKB4_9ACTN</name>
<sequence>MCDEGRAGQRLTGAAMGVQGERIFAAIAERGFPDPWATLGEHLSWESAHAVHLKAAIDQARKDPTPDAHGRVTRLFDRKAANLADAAELLTTVLAEYDQSGMWALLDERAARLDIDDVSERWAGGLVAHPFPIALLSLQFNWRYMKEHGVRAFYEMTGRYVRDLISSNTRWREAFETERATGLLDRVTTVECDLVSEEAPMHCDICKKTITALLYLD</sequence>
<gene>
    <name evidence="1" type="ORF">DFJ69_1769</name>
</gene>
<accession>A0A3D9SKB4</accession>
<keyword evidence="2" id="KW-1185">Reference proteome</keyword>
<evidence type="ECO:0000313" key="2">
    <source>
        <dbReference type="Proteomes" id="UP000256661"/>
    </source>
</evidence>
<dbReference type="Proteomes" id="UP000256661">
    <property type="component" value="Unassembled WGS sequence"/>
</dbReference>
<dbReference type="AlphaFoldDB" id="A0A3D9SKB4"/>
<proteinExistence type="predicted"/>
<protein>
    <submittedName>
        <fullName evidence="1">Uncharacterized protein</fullName>
    </submittedName>
</protein>
<dbReference type="EMBL" id="QTTT01000001">
    <property type="protein sequence ID" value="REE96339.1"/>
    <property type="molecule type" value="Genomic_DNA"/>
</dbReference>
<evidence type="ECO:0000313" key="1">
    <source>
        <dbReference type="EMBL" id="REE96339.1"/>
    </source>
</evidence>